<dbReference type="Proteomes" id="UP000078540">
    <property type="component" value="Unassembled WGS sequence"/>
</dbReference>
<dbReference type="AlphaFoldDB" id="A0A195BBU2"/>
<dbReference type="EMBL" id="KQ976530">
    <property type="protein sequence ID" value="KYM81675.1"/>
    <property type="molecule type" value="Genomic_DNA"/>
</dbReference>
<proteinExistence type="predicted"/>
<sequence length="324" mass="37021">MGLDSVSRDACLVYANIVCKNARFCSLRTSLWRKSPYNIYVAHMRRTYVGTGCIRNAINAKYVLTVKEDGFGKICHGTLFFITKMLIKIVAYVNVLEMHEEKLLLSDAMKYLCLKQGQPVFENFTNYLIARQSTPISGYSVCTIKRCASQMRAMAREVFILRGVCNVIKRMGKRRQRVFRRCGKPPERMKVDRHEAHDFETAIVLAFRNLFPTFISVVFNRDDRFVERLHRTCSREAAFQRQETKSEVTRVCSELNGKSQNCFSIEDVEALSARSATFAKVLKDSGSRALHTKEPHYIPTLLLVFGETDYAGVNRTIGSMLCAT</sequence>
<keyword evidence="2" id="KW-1185">Reference proteome</keyword>
<gene>
    <name evidence="1" type="ORF">ALC53_07837</name>
</gene>
<reference evidence="1 2" key="1">
    <citation type="submission" date="2015-09" db="EMBL/GenBank/DDBJ databases">
        <title>Atta colombica WGS genome.</title>
        <authorList>
            <person name="Nygaard S."/>
            <person name="Hu H."/>
            <person name="Boomsma J."/>
            <person name="Zhang G."/>
        </authorList>
    </citation>
    <scope>NUCLEOTIDE SEQUENCE [LARGE SCALE GENOMIC DNA]</scope>
    <source>
        <strain evidence="1">Treedump-2</strain>
        <tissue evidence="1">Whole body</tissue>
    </source>
</reference>
<protein>
    <submittedName>
        <fullName evidence="1">Uncharacterized protein</fullName>
    </submittedName>
</protein>
<evidence type="ECO:0000313" key="1">
    <source>
        <dbReference type="EMBL" id="KYM81675.1"/>
    </source>
</evidence>
<evidence type="ECO:0000313" key="2">
    <source>
        <dbReference type="Proteomes" id="UP000078540"/>
    </source>
</evidence>
<organism evidence="1 2">
    <name type="scientific">Atta colombica</name>
    <dbReference type="NCBI Taxonomy" id="520822"/>
    <lineage>
        <taxon>Eukaryota</taxon>
        <taxon>Metazoa</taxon>
        <taxon>Ecdysozoa</taxon>
        <taxon>Arthropoda</taxon>
        <taxon>Hexapoda</taxon>
        <taxon>Insecta</taxon>
        <taxon>Pterygota</taxon>
        <taxon>Neoptera</taxon>
        <taxon>Endopterygota</taxon>
        <taxon>Hymenoptera</taxon>
        <taxon>Apocrita</taxon>
        <taxon>Aculeata</taxon>
        <taxon>Formicoidea</taxon>
        <taxon>Formicidae</taxon>
        <taxon>Myrmicinae</taxon>
        <taxon>Atta</taxon>
    </lineage>
</organism>
<accession>A0A195BBU2</accession>
<name>A0A195BBU2_9HYME</name>